<dbReference type="Gene3D" id="3.40.50.2300">
    <property type="match status" value="1"/>
</dbReference>
<keyword evidence="3" id="KW-0597">Phosphoprotein</keyword>
<feature type="domain" description="Response regulatory" evidence="4">
    <location>
        <begin position="153"/>
        <end position="273"/>
    </location>
</feature>
<dbReference type="Pfam" id="PF00072">
    <property type="entry name" value="Response_reg"/>
    <property type="match status" value="1"/>
</dbReference>
<keyword evidence="6" id="KW-0548">Nucleotidyltransferase</keyword>
<dbReference type="EC" id="2.7.7.65" evidence="1"/>
<comment type="caution">
    <text evidence="6">The sequence shown here is derived from an EMBL/GenBank/DDBJ whole genome shotgun (WGS) entry which is preliminary data.</text>
</comment>
<dbReference type="EMBL" id="JAYWLC010000001">
    <property type="protein sequence ID" value="MER5170524.1"/>
    <property type="molecule type" value="Genomic_DNA"/>
</dbReference>
<dbReference type="PROSITE" id="PS50887">
    <property type="entry name" value="GGDEF"/>
    <property type="match status" value="1"/>
</dbReference>
<keyword evidence="6" id="KW-0808">Transferase</keyword>
<feature type="domain" description="Response regulatory" evidence="4">
    <location>
        <begin position="4"/>
        <end position="120"/>
    </location>
</feature>
<gene>
    <name evidence="6" type="ORF">VSX56_01950</name>
</gene>
<dbReference type="InterPro" id="IPR043128">
    <property type="entry name" value="Rev_trsase/Diguanyl_cyclase"/>
</dbReference>
<reference evidence="6 7" key="1">
    <citation type="submission" date="2024-06" db="EMBL/GenBank/DDBJ databases">
        <title>Thioclava kandeliae sp. nov. from a rhizosphere soil sample of Kandelia candel in a mangrove.</title>
        <authorList>
            <person name="Mu T."/>
        </authorList>
    </citation>
    <scope>NUCLEOTIDE SEQUENCE [LARGE SCALE GENOMIC DNA]</scope>
    <source>
        <strain evidence="6 7">CPCC 100088</strain>
    </source>
</reference>
<keyword evidence="7" id="KW-1185">Reference proteome</keyword>
<evidence type="ECO:0000259" key="5">
    <source>
        <dbReference type="PROSITE" id="PS50887"/>
    </source>
</evidence>
<dbReference type="PANTHER" id="PTHR45138:SF9">
    <property type="entry name" value="DIGUANYLATE CYCLASE DGCM-RELATED"/>
    <property type="match status" value="1"/>
</dbReference>
<dbReference type="Pfam" id="PF00990">
    <property type="entry name" value="GGDEF"/>
    <property type="match status" value="1"/>
</dbReference>
<name>A0ABV1SCB0_9RHOB</name>
<dbReference type="SMART" id="SM00267">
    <property type="entry name" value="GGDEF"/>
    <property type="match status" value="1"/>
</dbReference>
<evidence type="ECO:0000313" key="7">
    <source>
        <dbReference type="Proteomes" id="UP001438953"/>
    </source>
</evidence>
<evidence type="ECO:0000256" key="3">
    <source>
        <dbReference type="PROSITE-ProRule" id="PRU00169"/>
    </source>
</evidence>
<dbReference type="InterPro" id="IPR050469">
    <property type="entry name" value="Diguanylate_Cyclase"/>
</dbReference>
<dbReference type="SUPFAM" id="SSF55073">
    <property type="entry name" value="Nucleotide cyclase"/>
    <property type="match status" value="1"/>
</dbReference>
<dbReference type="Proteomes" id="UP001438953">
    <property type="component" value="Unassembled WGS sequence"/>
</dbReference>
<evidence type="ECO:0000256" key="1">
    <source>
        <dbReference type="ARBA" id="ARBA00012528"/>
    </source>
</evidence>
<evidence type="ECO:0000259" key="4">
    <source>
        <dbReference type="PROSITE" id="PS50110"/>
    </source>
</evidence>
<dbReference type="InterPro" id="IPR029787">
    <property type="entry name" value="Nucleotide_cyclase"/>
</dbReference>
<comment type="catalytic activity">
    <reaction evidence="2">
        <text>2 GTP = 3',3'-c-di-GMP + 2 diphosphate</text>
        <dbReference type="Rhea" id="RHEA:24898"/>
        <dbReference type="ChEBI" id="CHEBI:33019"/>
        <dbReference type="ChEBI" id="CHEBI:37565"/>
        <dbReference type="ChEBI" id="CHEBI:58805"/>
        <dbReference type="EC" id="2.7.7.65"/>
    </reaction>
</comment>
<dbReference type="Gene3D" id="3.30.70.270">
    <property type="match status" value="1"/>
</dbReference>
<organism evidence="6 7">
    <name type="scientific">Thioclava kandeliae</name>
    <dbReference type="NCBI Taxonomy" id="3070818"/>
    <lineage>
        <taxon>Bacteria</taxon>
        <taxon>Pseudomonadati</taxon>
        <taxon>Pseudomonadota</taxon>
        <taxon>Alphaproteobacteria</taxon>
        <taxon>Rhodobacterales</taxon>
        <taxon>Paracoccaceae</taxon>
        <taxon>Thioclava</taxon>
    </lineage>
</organism>
<sequence length="465" mass="51204">MAGKILIADQIATHRIMLKAKLSGARYDVALASDGRGALECAIRERPELILIDQALPDMTGVDLCRRIKTDPLLSEIPVIFLHQAQDIAQRLAALRAGADVCLSKPYDEILLLARLRSLLRARSTDAEMRLRESTFRDLGFAEGPTTFAAPSRIGLIAPTRAQASVWKQALGRHLPANYLTVLDRSEALSLATEAQSPFDALIISADLSRRDEGLRLMAELRARAGSKAAVICIAAEDAARETAVMALDLGADDVLPADMSARETTEDITLRLRRHLARKRRLDQSRKNLTEGLRLATIDPLTGLYNRRYAMPQLERIAEHARRSSKEFAVMLLDLDRFKKINDTYGHAVGDMVLTEVARRLSTVLGGNDLLARIGGEEFLIALPDCPAREARLAADLLCRVINERPFQRADGSALHVTISIGLVLGDNRLHSIDHLVEAADQAMMMSKHNGRNQVQVYHCPSAA</sequence>
<dbReference type="RefSeq" id="WP_339112152.1">
    <property type="nucleotide sequence ID" value="NZ_JAYWLC010000001.1"/>
</dbReference>
<dbReference type="PANTHER" id="PTHR45138">
    <property type="entry name" value="REGULATORY COMPONENTS OF SENSORY TRANSDUCTION SYSTEM"/>
    <property type="match status" value="1"/>
</dbReference>
<dbReference type="SMART" id="SM00448">
    <property type="entry name" value="REC"/>
    <property type="match status" value="1"/>
</dbReference>
<accession>A0ABV1SCB0</accession>
<evidence type="ECO:0000313" key="6">
    <source>
        <dbReference type="EMBL" id="MER5170524.1"/>
    </source>
</evidence>
<dbReference type="CDD" id="cd01949">
    <property type="entry name" value="GGDEF"/>
    <property type="match status" value="1"/>
</dbReference>
<feature type="modified residue" description="4-aspartylphosphate" evidence="3">
    <location>
        <position position="53"/>
    </location>
</feature>
<evidence type="ECO:0000256" key="2">
    <source>
        <dbReference type="ARBA" id="ARBA00034247"/>
    </source>
</evidence>
<dbReference type="InterPro" id="IPR011006">
    <property type="entry name" value="CheY-like_superfamily"/>
</dbReference>
<dbReference type="NCBIfam" id="TIGR00254">
    <property type="entry name" value="GGDEF"/>
    <property type="match status" value="1"/>
</dbReference>
<dbReference type="PROSITE" id="PS50110">
    <property type="entry name" value="RESPONSE_REGULATORY"/>
    <property type="match status" value="2"/>
</dbReference>
<protein>
    <recommendedName>
        <fullName evidence="1">diguanylate cyclase</fullName>
        <ecNumber evidence="1">2.7.7.65</ecNumber>
    </recommendedName>
</protein>
<dbReference type="InterPro" id="IPR001789">
    <property type="entry name" value="Sig_transdc_resp-reg_receiver"/>
</dbReference>
<comment type="caution">
    <text evidence="3">Lacks conserved residue(s) required for the propagation of feature annotation.</text>
</comment>
<proteinExistence type="predicted"/>
<feature type="domain" description="GGDEF" evidence="5">
    <location>
        <begin position="327"/>
        <end position="461"/>
    </location>
</feature>
<dbReference type="InterPro" id="IPR000160">
    <property type="entry name" value="GGDEF_dom"/>
</dbReference>
<dbReference type="GO" id="GO:0052621">
    <property type="term" value="F:diguanylate cyclase activity"/>
    <property type="evidence" value="ECO:0007669"/>
    <property type="project" value="UniProtKB-EC"/>
</dbReference>
<dbReference type="SUPFAM" id="SSF52172">
    <property type="entry name" value="CheY-like"/>
    <property type="match status" value="2"/>
</dbReference>